<dbReference type="Gene3D" id="3.30.420.10">
    <property type="entry name" value="Ribonuclease H-like superfamily/Ribonuclease H"/>
    <property type="match status" value="1"/>
</dbReference>
<dbReference type="InterPro" id="IPR036397">
    <property type="entry name" value="RNaseH_sf"/>
</dbReference>
<dbReference type="InterPro" id="IPR012337">
    <property type="entry name" value="RNaseH-like_sf"/>
</dbReference>
<feature type="compositionally biased region" description="Basic and acidic residues" evidence="1">
    <location>
        <begin position="962"/>
        <end position="971"/>
    </location>
</feature>
<feature type="domain" description="Piwi" evidence="2">
    <location>
        <begin position="700"/>
        <end position="1064"/>
    </location>
</feature>
<proteinExistence type="predicted"/>
<dbReference type="PANTHER" id="PTHR22891">
    <property type="entry name" value="EUKARYOTIC TRANSLATION INITIATION FACTOR 2C"/>
    <property type="match status" value="1"/>
</dbReference>
<sequence length="1137" mass="128532">MVRPGGKRLATRDYLATTDYEGLPPPRALGARSEATFATNTQGRTDSVQPNYARPTSRIEIPSSADDHYLYADGKPGSKTSLGKVYFTLKDLPSFLLIDIDIYTKEIVSVKDKHGNEVEKKQRTMVASKRLRRQALVEYLDLVIGKAPKLDMQAGYEQLLDPCHIAFDLEARSFQLDEAKGDDVGKIPSDPQRLGRTTRLVVPAKDHAAAERRFSEFRNLVLVETKKQFSRAEKRNRPDDGVGRPIICAVVAKGKFIRAGQKNERDESDKKDLYPRYVQLFFQHECSSKSKYPGSAYGSTAEFIDGSANLAMALNSKSRRLNLMPWSHLVRFKPRVEDNFRLSIECDLVPVIADELSLSSFALYCFPSHLKSPTPVSKRLKELFQGVRVSYRLAGFLRGKYEKTAAEQGWKVDPSDPASEAAELFTRVYTIRDVKANSDVGAVVRKESASQTVRPRFYNVKDYLKILTAPFGASFSHLPLADIGRTKPFWVPLEFLICCGDQVLPNMKHVTGELQALRTELKPLEVAEKASKFVKERLRPSLGGANRYFDWDDEIKSSNIELPFPSRFDAPYEPLKAVPRQLNETRARGVVKSTPSPSLSVLCITSKFKNHGGRQFAVDVKRALGYEFEKGEDQKILDLSADRCTFALVESGPELLRLQDIGMQGSRSIGGTSNEEQKREEAENEAKVERLAKNINMKADVLLAVIDDDKMSRVKYHEIVAEVRRLGDRNMGAVTVCLSKRELDTQQQLHGGQQTLPRTLLHKIKFMLGEKNFETATRDEYVSEKFEDGLIIIGAHISHPESHSTEYCPAVASLVVSRGDDLSFYRSAARTQPSIHRVVETYTEHNKKFPETAQDAAKPEKILKIHAPHISKLKETLTPLLRKWRETHMRHQGLKKLSTKLPRVVFYRDSYHEVDDVTHENEAEQIRRAYKEAFERPTQPDAHVPLTYVTATKNPKHHSQPHHGEASRDEVSTPTFTFTTSTFEQSGIQDDHLFERADDAAKYQYQVRFNGAGARTKDHRPTLATLRDLTARLNANAQSLETTSLALPVHYARKLARRVLSYYDYVSLKDVSNLPQLALRTQYGSVTGDEQQRFVNGLLQSALPRGRNRGERLVREGKAECEVSPWSEGLDDKMFFL</sequence>
<comment type="caution">
    <text evidence="3">The sequence shown here is derived from an EMBL/GenBank/DDBJ whole genome shotgun (WGS) entry which is preliminary data.</text>
</comment>
<feature type="region of interest" description="Disordered" evidence="1">
    <location>
        <begin position="953"/>
        <end position="972"/>
    </location>
</feature>
<dbReference type="InterPro" id="IPR003165">
    <property type="entry name" value="Piwi"/>
</dbReference>
<gene>
    <name evidence="3" type="ORF">PMIN01_06976</name>
</gene>
<reference evidence="3" key="1">
    <citation type="journal article" date="2020" name="Mol. Plant Microbe Interact.">
        <title>Genome Sequence of the Biocontrol Agent Coniothyrium minitans strain Conio (IMI 134523).</title>
        <authorList>
            <person name="Patel D."/>
            <person name="Shittu T.A."/>
            <person name="Baroncelli R."/>
            <person name="Muthumeenakshi S."/>
            <person name="Osborne T.H."/>
            <person name="Janganan T.K."/>
            <person name="Sreenivasaprasad S."/>
        </authorList>
    </citation>
    <scope>NUCLEOTIDE SEQUENCE</scope>
    <source>
        <strain evidence="3">Conio</strain>
    </source>
</reference>
<dbReference type="GO" id="GO:0003676">
    <property type="term" value="F:nucleic acid binding"/>
    <property type="evidence" value="ECO:0007669"/>
    <property type="project" value="InterPro"/>
</dbReference>
<evidence type="ECO:0000313" key="4">
    <source>
        <dbReference type="Proteomes" id="UP000756921"/>
    </source>
</evidence>
<dbReference type="SUPFAM" id="SSF53098">
    <property type="entry name" value="Ribonuclease H-like"/>
    <property type="match status" value="1"/>
</dbReference>
<dbReference type="Proteomes" id="UP000756921">
    <property type="component" value="Unassembled WGS sequence"/>
</dbReference>
<feature type="compositionally biased region" description="Basic and acidic residues" evidence="1">
    <location>
        <begin position="675"/>
        <end position="685"/>
    </location>
</feature>
<evidence type="ECO:0000256" key="1">
    <source>
        <dbReference type="SAM" id="MobiDB-lite"/>
    </source>
</evidence>
<protein>
    <recommendedName>
        <fullName evidence="2">Piwi domain-containing protein</fullName>
    </recommendedName>
</protein>
<feature type="region of interest" description="Disordered" evidence="1">
    <location>
        <begin position="666"/>
        <end position="685"/>
    </location>
</feature>
<dbReference type="OrthoDB" id="3800893at2759"/>
<dbReference type="AlphaFoldDB" id="A0A9P6GI28"/>
<evidence type="ECO:0000313" key="3">
    <source>
        <dbReference type="EMBL" id="KAF9735571.1"/>
    </source>
</evidence>
<name>A0A9P6GI28_9PLEO</name>
<dbReference type="SMART" id="SM00950">
    <property type="entry name" value="Piwi"/>
    <property type="match status" value="1"/>
</dbReference>
<keyword evidence="4" id="KW-1185">Reference proteome</keyword>
<organism evidence="3 4">
    <name type="scientific">Paraphaeosphaeria minitans</name>
    <dbReference type="NCBI Taxonomy" id="565426"/>
    <lineage>
        <taxon>Eukaryota</taxon>
        <taxon>Fungi</taxon>
        <taxon>Dikarya</taxon>
        <taxon>Ascomycota</taxon>
        <taxon>Pezizomycotina</taxon>
        <taxon>Dothideomycetes</taxon>
        <taxon>Pleosporomycetidae</taxon>
        <taxon>Pleosporales</taxon>
        <taxon>Massarineae</taxon>
        <taxon>Didymosphaeriaceae</taxon>
        <taxon>Paraphaeosphaeria</taxon>
    </lineage>
</organism>
<accession>A0A9P6GI28</accession>
<dbReference type="EMBL" id="WJXW01000006">
    <property type="protein sequence ID" value="KAF9735571.1"/>
    <property type="molecule type" value="Genomic_DNA"/>
</dbReference>
<evidence type="ECO:0000259" key="2">
    <source>
        <dbReference type="SMART" id="SM00950"/>
    </source>
</evidence>